<dbReference type="SUPFAM" id="SSF51905">
    <property type="entry name" value="FAD/NAD(P)-binding domain"/>
    <property type="match status" value="1"/>
</dbReference>
<dbReference type="EMBL" id="JBEZUR010000021">
    <property type="protein sequence ID" value="MEU3555673.1"/>
    <property type="molecule type" value="Genomic_DNA"/>
</dbReference>
<dbReference type="PANTHER" id="PTHR43422">
    <property type="entry name" value="THIAMINE THIAZOLE SYNTHASE"/>
    <property type="match status" value="1"/>
</dbReference>
<comment type="caution">
    <text evidence="1">The sequence shown here is derived from an EMBL/GenBank/DDBJ whole genome shotgun (WGS) entry which is preliminary data.</text>
</comment>
<keyword evidence="2" id="KW-1185">Reference proteome</keyword>
<dbReference type="Proteomes" id="UP001550850">
    <property type="component" value="Unassembled WGS sequence"/>
</dbReference>
<dbReference type="Gene3D" id="3.50.50.60">
    <property type="entry name" value="FAD/NAD(P)-binding domain"/>
    <property type="match status" value="1"/>
</dbReference>
<reference evidence="1 2" key="1">
    <citation type="submission" date="2024-06" db="EMBL/GenBank/DDBJ databases">
        <title>The Natural Products Discovery Center: Release of the First 8490 Sequenced Strains for Exploring Actinobacteria Biosynthetic Diversity.</title>
        <authorList>
            <person name="Kalkreuter E."/>
            <person name="Kautsar S.A."/>
            <person name="Yang D."/>
            <person name="Bader C.D."/>
            <person name="Teijaro C.N."/>
            <person name="Fluegel L."/>
            <person name="Davis C.M."/>
            <person name="Simpson J.R."/>
            <person name="Lauterbach L."/>
            <person name="Steele A.D."/>
            <person name="Gui C."/>
            <person name="Meng S."/>
            <person name="Li G."/>
            <person name="Viehrig K."/>
            <person name="Ye F."/>
            <person name="Su P."/>
            <person name="Kiefer A.F."/>
            <person name="Nichols A."/>
            <person name="Cepeda A.J."/>
            <person name="Yan W."/>
            <person name="Fan B."/>
            <person name="Jiang Y."/>
            <person name="Adhikari A."/>
            <person name="Zheng C.-J."/>
            <person name="Schuster L."/>
            <person name="Cowan T.M."/>
            <person name="Smanski M.J."/>
            <person name="Chevrette M.G."/>
            <person name="De Carvalho L.P.S."/>
            <person name="Shen B."/>
        </authorList>
    </citation>
    <scope>NUCLEOTIDE SEQUENCE [LARGE SCALE GENOMIC DNA]</scope>
    <source>
        <strain evidence="1 2">NPDC038104</strain>
    </source>
</reference>
<protein>
    <submittedName>
        <fullName evidence="1">Pyridine nucleotide-disulfide oxidoreductase</fullName>
    </submittedName>
</protein>
<evidence type="ECO:0000313" key="1">
    <source>
        <dbReference type="EMBL" id="MEU3555673.1"/>
    </source>
</evidence>
<dbReference type="RefSeq" id="WP_108952351.1">
    <property type="nucleotide sequence ID" value="NZ_BEVZ01000002.1"/>
</dbReference>
<name>A0ABV2YIW1_9ACTN</name>
<organism evidence="1 2">
    <name type="scientific">Streptomyces fragilis</name>
    <dbReference type="NCBI Taxonomy" id="67301"/>
    <lineage>
        <taxon>Bacteria</taxon>
        <taxon>Bacillati</taxon>
        <taxon>Actinomycetota</taxon>
        <taxon>Actinomycetes</taxon>
        <taxon>Kitasatosporales</taxon>
        <taxon>Streptomycetaceae</taxon>
        <taxon>Streptomyces</taxon>
    </lineage>
</organism>
<dbReference type="InterPro" id="IPR036188">
    <property type="entry name" value="FAD/NAD-bd_sf"/>
</dbReference>
<sequence length="465" mass="49630">MARRAVVIGAGLGGLLSAVALIGHVDEIVVVERDELPDAPAARRGLPQGRHAHILLPSGREAIEALLPGLDLRQEVLEAGGREISLLSDAVMTGPAGWFRRWPGRSHRLLTCSRDFLDWTIRRRVLAHPTVRLRRATVTGLSGGADRVEGVRTGAVTQPADLVVDASGRGSRVTHWLSRPGTTTIPARVVDAGLVYASRVYRVPAGAEDFPLVLLQARPDPTAPSRSAALVPVEGGRWIVSLSGSRGGEPPAAAEDFVSFALRLRHPLVGQVISGAVPLSRVSLTRSTRNGRRYYERAAHWPDGLVVLGDAVASFNPVYGQGMSVAALSARALMRHVTQGDIGKRGFARRVQRAIGREVDAAWALSTSQDRWVPAVRGDGPSLFDRLLAGYTGRMARVATSSSRVSAAMCDVTTLRAKGTSLLRPSLLAATVAGPRLPPLDGPPLTEHEWSVVRSLDRTARRGGG</sequence>
<dbReference type="PANTHER" id="PTHR43422:SF3">
    <property type="entry name" value="THIAMINE THIAZOLE SYNTHASE"/>
    <property type="match status" value="1"/>
</dbReference>
<accession>A0ABV2YIW1</accession>
<evidence type="ECO:0000313" key="2">
    <source>
        <dbReference type="Proteomes" id="UP001550850"/>
    </source>
</evidence>
<gene>
    <name evidence="1" type="ORF">AB0E65_15870</name>
</gene>
<proteinExistence type="predicted"/>